<dbReference type="Proteomes" id="UP000199137">
    <property type="component" value="Unassembled WGS sequence"/>
</dbReference>
<organism evidence="2 3">
    <name type="scientific">Amycolatopsis rubida</name>
    <dbReference type="NCBI Taxonomy" id="112413"/>
    <lineage>
        <taxon>Bacteria</taxon>
        <taxon>Bacillati</taxon>
        <taxon>Actinomycetota</taxon>
        <taxon>Actinomycetes</taxon>
        <taxon>Pseudonocardiales</taxon>
        <taxon>Pseudonocardiaceae</taxon>
        <taxon>Amycolatopsis</taxon>
    </lineage>
</organism>
<reference evidence="2 3" key="1">
    <citation type="submission" date="2016-10" db="EMBL/GenBank/DDBJ databases">
        <authorList>
            <person name="de Groot N.N."/>
        </authorList>
    </citation>
    <scope>NUCLEOTIDE SEQUENCE [LARGE SCALE GENOMIC DNA]</scope>
    <source>
        <strain evidence="2 3">DSM 44637</strain>
    </source>
</reference>
<evidence type="ECO:0000256" key="1">
    <source>
        <dbReference type="SAM" id="MobiDB-lite"/>
    </source>
</evidence>
<dbReference type="EMBL" id="FOWC01000003">
    <property type="protein sequence ID" value="SFO96520.1"/>
    <property type="molecule type" value="Genomic_DNA"/>
</dbReference>
<dbReference type="AlphaFoldDB" id="A0A1I5LGT5"/>
<feature type="region of interest" description="Disordered" evidence="1">
    <location>
        <begin position="41"/>
        <end position="88"/>
    </location>
</feature>
<name>A0A1I5LGT5_9PSEU</name>
<gene>
    <name evidence="2" type="ORF">SAMN05421854_103584</name>
</gene>
<accession>A0A1I5LGT5</accession>
<feature type="region of interest" description="Disordered" evidence="1">
    <location>
        <begin position="1"/>
        <end position="26"/>
    </location>
</feature>
<evidence type="ECO:0000313" key="3">
    <source>
        <dbReference type="Proteomes" id="UP000199137"/>
    </source>
</evidence>
<proteinExistence type="predicted"/>
<evidence type="ECO:0000313" key="2">
    <source>
        <dbReference type="EMBL" id="SFO96520.1"/>
    </source>
</evidence>
<feature type="compositionally biased region" description="Basic and acidic residues" evidence="1">
    <location>
        <begin position="1"/>
        <end position="17"/>
    </location>
</feature>
<sequence length="88" mass="9505">MTDARCDAGETHPRAETEAFCPGHGNAIPRERLLRLPAKRARRLSPRTEREQFAPNALFTGKTAAHRGGLPAAGSGRATTTVRGEQAR</sequence>
<feature type="compositionally biased region" description="Polar residues" evidence="1">
    <location>
        <begin position="77"/>
        <end position="88"/>
    </location>
</feature>
<protein>
    <submittedName>
        <fullName evidence="2">Uncharacterized protein</fullName>
    </submittedName>
</protein>